<dbReference type="PANTHER" id="PTHR11092">
    <property type="entry name" value="SUGAR NUCLEOTIDE EPIMERASE RELATED"/>
    <property type="match status" value="1"/>
</dbReference>
<sequence>MSPTVVIPGGSGFLGQALAKELVSDGYQVTILTRGRQKTDRGVRFVTWDGRNMGDWVREIDGAHAIVNFTGRSVNCLYTPKNREEILGSRLDSVRVLHQAVRNCQTPPKVFIQAGSLAYFGNTRAECDEDAPPGTGFSAEVCQRWEEAFFSESLPQTRQVLLRIGFVLGRGGGALEPLKKLAKYGLGGTIGSGKQYISWIHVDDFNAMIRHVMDREVEGIYNATGPQPVTNRTFMATLRKAMGKGWAPPAPTPLVWLGAIFVMRSDPGLALTGRNCIPKRLLEEGFRFRHTELEETLRELTRLV</sequence>
<dbReference type="Pfam" id="PF08338">
    <property type="entry name" value="DUF1731"/>
    <property type="match status" value="1"/>
</dbReference>
<dbReference type="SUPFAM" id="SSF51735">
    <property type="entry name" value="NAD(P)-binding Rossmann-fold domains"/>
    <property type="match status" value="1"/>
</dbReference>
<evidence type="ECO:0000259" key="3">
    <source>
        <dbReference type="Pfam" id="PF08338"/>
    </source>
</evidence>
<dbReference type="CDD" id="cd05242">
    <property type="entry name" value="SDR_a8"/>
    <property type="match status" value="1"/>
</dbReference>
<keyword evidence="5" id="KW-1185">Reference proteome</keyword>
<dbReference type="InterPro" id="IPR001509">
    <property type="entry name" value="Epimerase_deHydtase"/>
</dbReference>
<dbReference type="Proteomes" id="UP001174196">
    <property type="component" value="Unassembled WGS sequence"/>
</dbReference>
<feature type="domain" description="DUF1731" evidence="3">
    <location>
        <begin position="266"/>
        <end position="300"/>
    </location>
</feature>
<comment type="caution">
    <text evidence="4">The sequence shown here is derived from an EMBL/GenBank/DDBJ whole genome shotgun (WGS) entry which is preliminary data.</text>
</comment>
<evidence type="ECO:0000256" key="1">
    <source>
        <dbReference type="ARBA" id="ARBA00009353"/>
    </source>
</evidence>
<gene>
    <name evidence="4" type="ORF">NWF35_06470</name>
</gene>
<dbReference type="RefSeq" id="WP_301238263.1">
    <property type="nucleotide sequence ID" value="NZ_JANRHH010000029.1"/>
</dbReference>
<accession>A0ABT8ILX8</accession>
<dbReference type="EMBL" id="JANRHH010000029">
    <property type="protein sequence ID" value="MDN4593551.1"/>
    <property type="molecule type" value="Genomic_DNA"/>
</dbReference>
<evidence type="ECO:0000313" key="4">
    <source>
        <dbReference type="EMBL" id="MDN4593551.1"/>
    </source>
</evidence>
<comment type="similarity">
    <text evidence="1">Belongs to the NAD(P)-dependent epimerase/dehydratase family. SDR39U1 subfamily.</text>
</comment>
<evidence type="ECO:0000259" key="2">
    <source>
        <dbReference type="Pfam" id="PF01370"/>
    </source>
</evidence>
<dbReference type="InterPro" id="IPR013549">
    <property type="entry name" value="DUF1731"/>
</dbReference>
<dbReference type="PANTHER" id="PTHR11092:SF0">
    <property type="entry name" value="EPIMERASE FAMILY PROTEIN SDR39U1"/>
    <property type="match status" value="1"/>
</dbReference>
<dbReference type="InterPro" id="IPR010099">
    <property type="entry name" value="SDR39U1"/>
</dbReference>
<feature type="domain" description="NAD-dependent epimerase/dehydratase" evidence="2">
    <location>
        <begin position="5"/>
        <end position="222"/>
    </location>
</feature>
<evidence type="ECO:0000313" key="5">
    <source>
        <dbReference type="Proteomes" id="UP001174196"/>
    </source>
</evidence>
<dbReference type="NCBIfam" id="TIGR01777">
    <property type="entry name" value="yfcH"/>
    <property type="match status" value="1"/>
</dbReference>
<dbReference type="Gene3D" id="3.40.50.720">
    <property type="entry name" value="NAD(P)-binding Rossmann-like Domain"/>
    <property type="match status" value="1"/>
</dbReference>
<protein>
    <submittedName>
        <fullName evidence="4">TIGR01777 family oxidoreductase</fullName>
    </submittedName>
</protein>
<organism evidence="4 5">
    <name type="scientific">Polycladomyces subterraneus</name>
    <dbReference type="NCBI Taxonomy" id="1016997"/>
    <lineage>
        <taxon>Bacteria</taxon>
        <taxon>Bacillati</taxon>
        <taxon>Bacillota</taxon>
        <taxon>Bacilli</taxon>
        <taxon>Bacillales</taxon>
        <taxon>Thermoactinomycetaceae</taxon>
        <taxon>Polycladomyces</taxon>
    </lineage>
</organism>
<dbReference type="InterPro" id="IPR036291">
    <property type="entry name" value="NAD(P)-bd_dom_sf"/>
</dbReference>
<proteinExistence type="inferred from homology"/>
<name>A0ABT8ILX8_9BACL</name>
<reference evidence="4" key="1">
    <citation type="submission" date="2022-08" db="EMBL/GenBank/DDBJ databases">
        <title>Polycladomyces zharkentsis sp. nov., a novel thermophilic CMC and starch-degrading bacterium isolated from a geothermal spring in Kazakhstan.</title>
        <authorList>
            <person name="Mashzhan A."/>
            <person name="Kistaubaeva A."/>
            <person name="Javier-Lopez R."/>
            <person name="Birkeland N.-K."/>
        </authorList>
    </citation>
    <scope>NUCLEOTIDE SEQUENCE</scope>
    <source>
        <strain evidence="4">KSR 13</strain>
    </source>
</reference>
<dbReference type="Pfam" id="PF01370">
    <property type="entry name" value="Epimerase"/>
    <property type="match status" value="1"/>
</dbReference>